<name>A0ACC6V2L0_9CREN</name>
<protein>
    <submittedName>
        <fullName evidence="1">Cation:proton antiporter</fullName>
    </submittedName>
</protein>
<gene>
    <name evidence="1" type="ORF">TU35_008775</name>
</gene>
<proteinExistence type="predicted"/>
<dbReference type="Proteomes" id="UP000033636">
    <property type="component" value="Unassembled WGS sequence"/>
</dbReference>
<reference evidence="1" key="1">
    <citation type="submission" date="2024-07" db="EMBL/GenBank/DDBJ databases">
        <title>Metagenome and Metagenome-Assembled Genomes of Archaea from a hot spring from the geothermal field of Los Azufres, Mexico.</title>
        <authorList>
            <person name="Marin-Paredes R."/>
            <person name="Martinez-Romero E."/>
            <person name="Servin-Garciduenas L.E."/>
        </authorList>
    </citation>
    <scope>NUCLEOTIDE SEQUENCE</scope>
</reference>
<comment type="caution">
    <text evidence="1">The sequence shown here is derived from an EMBL/GenBank/DDBJ whole genome shotgun (WGS) entry which is preliminary data.</text>
</comment>
<dbReference type="EMBL" id="JZWT02000028">
    <property type="protein sequence ID" value="MFB6491307.1"/>
    <property type="molecule type" value="Genomic_DNA"/>
</dbReference>
<evidence type="ECO:0000313" key="1">
    <source>
        <dbReference type="EMBL" id="MFB6491307.1"/>
    </source>
</evidence>
<evidence type="ECO:0000313" key="2">
    <source>
        <dbReference type="Proteomes" id="UP000033636"/>
    </source>
</evidence>
<organism evidence="1 2">
    <name type="scientific">Thermoproteus sp. AZ2</name>
    <dbReference type="NCBI Taxonomy" id="1609232"/>
    <lineage>
        <taxon>Archaea</taxon>
        <taxon>Thermoproteota</taxon>
        <taxon>Thermoprotei</taxon>
        <taxon>Thermoproteales</taxon>
        <taxon>Thermoproteaceae</taxon>
        <taxon>Thermoproteus</taxon>
    </lineage>
</organism>
<sequence length="412" mass="42594">MVEVGAAYLTLLGISVMLFVAALLRSALHKLKVPGIVADILAGMALSPYAAGGLLNGILGVQLFQINDYVKFLAEFSVIIIIFAAGLEHGISPLRSAGLLGALGATFGALLPLLGSYYAYVEVFGRDTSLFFGLSMAATSLAAAAAIILERNMAGRGASFLTAAAAIDDVVTFILLSAAMGLVTAGSLSFSALAKTIVYYSAAWIAILAVSMVLVSRISRAIKEEYAYEFSLLVIFGLTALMTALGFSPIIAAFIAGVAIAEGLSIERVRRLTDALLNILGPIFFVVVGAESDLADMSIKGLLLALGLTGIAVALKIAGVFPFAWAYLRDVKAAAAAALGMVPRGETGLAIASIGLSLGVLNGAEFTAIVLMALLTTIIGSIAFGRTAGWLEERARGRTRAAPRRGAQAPTQ</sequence>
<accession>A0ACC6V2L0</accession>